<gene>
    <name evidence="2" type="ORF">GCM10022277_40710</name>
</gene>
<organism evidence="2 3">
    <name type="scientific">Litoribacillus peritrichatus</name>
    <dbReference type="NCBI Taxonomy" id="718191"/>
    <lineage>
        <taxon>Bacteria</taxon>
        <taxon>Pseudomonadati</taxon>
        <taxon>Pseudomonadota</taxon>
        <taxon>Gammaproteobacteria</taxon>
        <taxon>Oceanospirillales</taxon>
        <taxon>Oceanospirillaceae</taxon>
        <taxon>Litoribacillus</taxon>
    </lineage>
</organism>
<feature type="transmembrane region" description="Helical" evidence="1">
    <location>
        <begin position="178"/>
        <end position="197"/>
    </location>
</feature>
<evidence type="ECO:0000313" key="2">
    <source>
        <dbReference type="EMBL" id="GAA3940605.1"/>
    </source>
</evidence>
<feature type="transmembrane region" description="Helical" evidence="1">
    <location>
        <begin position="152"/>
        <end position="172"/>
    </location>
</feature>
<accession>A0ABP7N9M6</accession>
<keyword evidence="1" id="KW-1133">Transmembrane helix</keyword>
<keyword evidence="3" id="KW-1185">Reference proteome</keyword>
<dbReference type="Pfam" id="PF04403">
    <property type="entry name" value="PqiA"/>
    <property type="match status" value="1"/>
</dbReference>
<comment type="caution">
    <text evidence="2">The sequence shown here is derived from an EMBL/GenBank/DDBJ whole genome shotgun (WGS) entry which is preliminary data.</text>
</comment>
<dbReference type="EMBL" id="BAABBN010000015">
    <property type="protein sequence ID" value="GAA3940605.1"/>
    <property type="molecule type" value="Genomic_DNA"/>
</dbReference>
<dbReference type="Proteomes" id="UP001501565">
    <property type="component" value="Unassembled WGS sequence"/>
</dbReference>
<reference evidence="3" key="1">
    <citation type="journal article" date="2019" name="Int. J. Syst. Evol. Microbiol.">
        <title>The Global Catalogue of Microorganisms (GCM) 10K type strain sequencing project: providing services to taxonomists for standard genome sequencing and annotation.</title>
        <authorList>
            <consortium name="The Broad Institute Genomics Platform"/>
            <consortium name="The Broad Institute Genome Sequencing Center for Infectious Disease"/>
            <person name="Wu L."/>
            <person name="Ma J."/>
        </authorList>
    </citation>
    <scope>NUCLEOTIDE SEQUENCE [LARGE SCALE GENOMIC DNA]</scope>
    <source>
        <strain evidence="3">JCM 17551</strain>
    </source>
</reference>
<feature type="transmembrane region" description="Helical" evidence="1">
    <location>
        <begin position="104"/>
        <end position="131"/>
    </location>
</feature>
<keyword evidence="1" id="KW-0812">Transmembrane</keyword>
<feature type="transmembrane region" description="Helical" evidence="1">
    <location>
        <begin position="60"/>
        <end position="84"/>
    </location>
</feature>
<evidence type="ECO:0000313" key="3">
    <source>
        <dbReference type="Proteomes" id="UP001501565"/>
    </source>
</evidence>
<protein>
    <submittedName>
        <fullName evidence="2">Paraquat-inducible protein A</fullName>
    </submittedName>
</protein>
<evidence type="ECO:0000256" key="1">
    <source>
        <dbReference type="SAM" id="Phobius"/>
    </source>
</evidence>
<proteinExistence type="predicted"/>
<keyword evidence="1" id="KW-0472">Membrane</keyword>
<name>A0ABP7N9M6_9GAMM</name>
<dbReference type="RefSeq" id="WP_344800492.1">
    <property type="nucleotide sequence ID" value="NZ_BAABBN010000015.1"/>
</dbReference>
<sequence>MMKPEPQSTSIVQADLIVCQECDALVSMPYEALNEGNSMSCPRCAGHLIKHYRNRLLPSLFISLSGLFLFFPANFLPVMSLSVLGNSGQNTMVKGVYQLAVDGYWWMAFLVLFCSVLVPGLKFLLVFIISLKAYFKIWGRPLIHALKLYQKIEVWGMLDVYLIAILLSYIKMTDMGDLILDVGLFCFIVFLLLDVLVTTRFEPGAIWRQIDIEGKGWSQLNRK</sequence>
<dbReference type="InterPro" id="IPR007498">
    <property type="entry name" value="PqiA-like"/>
</dbReference>